<feature type="region of interest" description="Disordered" evidence="10">
    <location>
        <begin position="461"/>
        <end position="481"/>
    </location>
</feature>
<evidence type="ECO:0000256" key="2">
    <source>
        <dbReference type="ARBA" id="ARBA00022679"/>
    </source>
</evidence>
<reference evidence="12" key="1">
    <citation type="submission" date="2020-07" db="EMBL/GenBank/DDBJ databases">
        <title>Huge and variable diversity of episymbiotic CPR bacteria and DPANN archaea in groundwater ecosystems.</title>
        <authorList>
            <person name="He C.Y."/>
            <person name="Keren R."/>
            <person name="Whittaker M."/>
            <person name="Farag I.F."/>
            <person name="Doudna J."/>
            <person name="Cate J.H.D."/>
            <person name="Banfield J.F."/>
        </authorList>
    </citation>
    <scope>NUCLEOTIDE SEQUENCE</scope>
    <source>
        <strain evidence="12">NC_groundwater_418_Ag_B-0.1um_45_10</strain>
    </source>
</reference>
<keyword evidence="8 9" id="KW-0694">RNA-binding</keyword>
<dbReference type="CDD" id="cd05398">
    <property type="entry name" value="NT_ClassII-CCAase"/>
    <property type="match status" value="1"/>
</dbReference>
<evidence type="ECO:0000256" key="10">
    <source>
        <dbReference type="SAM" id="MobiDB-lite"/>
    </source>
</evidence>
<dbReference type="SUPFAM" id="SSF81891">
    <property type="entry name" value="Poly A polymerase C-terminal region-like"/>
    <property type="match status" value="1"/>
</dbReference>
<comment type="cofactor">
    <cofactor evidence="1">
        <name>Mg(2+)</name>
        <dbReference type="ChEBI" id="CHEBI:18420"/>
    </cofactor>
</comment>
<dbReference type="InterPro" id="IPR043519">
    <property type="entry name" value="NT_sf"/>
</dbReference>
<accession>A0A931YDS9</accession>
<dbReference type="GO" id="GO:0046872">
    <property type="term" value="F:metal ion binding"/>
    <property type="evidence" value="ECO:0007669"/>
    <property type="project" value="UniProtKB-KW"/>
</dbReference>
<evidence type="ECO:0000256" key="7">
    <source>
        <dbReference type="ARBA" id="ARBA00022842"/>
    </source>
</evidence>
<organism evidence="12 13">
    <name type="scientific">Candidatus Sungiibacteriota bacterium</name>
    <dbReference type="NCBI Taxonomy" id="2750080"/>
    <lineage>
        <taxon>Bacteria</taxon>
        <taxon>Candidatus Sungiibacteriota</taxon>
    </lineage>
</organism>
<dbReference type="InterPro" id="IPR006675">
    <property type="entry name" value="HDIG_dom"/>
</dbReference>
<keyword evidence="3" id="KW-0819">tRNA processing</keyword>
<keyword evidence="6" id="KW-0547">Nucleotide-binding</keyword>
<dbReference type="NCBIfam" id="TIGR00277">
    <property type="entry name" value="HDIG"/>
    <property type="match status" value="1"/>
</dbReference>
<evidence type="ECO:0000256" key="8">
    <source>
        <dbReference type="ARBA" id="ARBA00022884"/>
    </source>
</evidence>
<dbReference type="GO" id="GO:0016779">
    <property type="term" value="F:nucleotidyltransferase activity"/>
    <property type="evidence" value="ECO:0007669"/>
    <property type="project" value="UniProtKB-KW"/>
</dbReference>
<dbReference type="PANTHER" id="PTHR46173:SF1">
    <property type="entry name" value="CCA TRNA NUCLEOTIDYLTRANSFERASE 1, MITOCHONDRIAL"/>
    <property type="match status" value="1"/>
</dbReference>
<dbReference type="GO" id="GO:0000049">
    <property type="term" value="F:tRNA binding"/>
    <property type="evidence" value="ECO:0007669"/>
    <property type="project" value="TreeGrafter"/>
</dbReference>
<dbReference type="Proteomes" id="UP000709672">
    <property type="component" value="Unassembled WGS sequence"/>
</dbReference>
<protein>
    <submittedName>
        <fullName evidence="12">HD domain-containing protein</fullName>
    </submittedName>
</protein>
<dbReference type="InterPro" id="IPR050264">
    <property type="entry name" value="Bact_CCA-adding_enz_type3_sf"/>
</dbReference>
<sequence>MKIPDHIKNILSQLEKAGYEAYLVGGCVRDLLMDRTPFDWDITTSAKPEEIQEVFSDSVYENDFGTVGIKIRHSESETEIVEVTPYRKEESYSDKRHPDKVTFTSNIEDDLARRDFTVNALAMDSEGKIIDPFGGEKDIKLKIIRAVGEPEKRFGEDALRLMRAARLAAQLGFEIEPTTKSAVKKHAPALKMIAHERVRDELMKLVASADPEKGIILMQELGLLKIVLPEVEEGVNVAQNKHHIYNVFEHSVKSLGFAAKYNFNVYVRWASLLHDVGKPRAKEGSGPEASFHGHEFIGAKMVARALERLKFSKDFIEKVYTLVRYHMFYYNVGEVTERSVRRLVRKVGPENMAELLELRQSERKGSGVPKAEPYKLRHLKYMIDKVSRDPLTVGMLKVNGHDVMRTLGLEPGPKVGYILNALLEEVIDKPVRNDRERLLARMKELNQLPISELIKLAESGQEKLEGEREREDEGIKGKYYV</sequence>
<dbReference type="AlphaFoldDB" id="A0A931YDS9"/>
<evidence type="ECO:0000256" key="3">
    <source>
        <dbReference type="ARBA" id="ARBA00022694"/>
    </source>
</evidence>
<comment type="caution">
    <text evidence="12">The sequence shown here is derived from an EMBL/GenBank/DDBJ whole genome shotgun (WGS) entry which is preliminary data.</text>
</comment>
<dbReference type="Pfam" id="PF13735">
    <property type="entry name" value="tRNA_NucTran2_2"/>
    <property type="match status" value="1"/>
</dbReference>
<dbReference type="EMBL" id="JACPHQ010000026">
    <property type="protein sequence ID" value="MBI2466014.1"/>
    <property type="molecule type" value="Genomic_DNA"/>
</dbReference>
<feature type="domain" description="HD/PDEase" evidence="11">
    <location>
        <begin position="243"/>
        <end position="413"/>
    </location>
</feature>
<dbReference type="Pfam" id="PF01743">
    <property type="entry name" value="PolyA_pol"/>
    <property type="match status" value="1"/>
</dbReference>
<evidence type="ECO:0000256" key="4">
    <source>
        <dbReference type="ARBA" id="ARBA00022695"/>
    </source>
</evidence>
<evidence type="ECO:0000313" key="13">
    <source>
        <dbReference type="Proteomes" id="UP000709672"/>
    </source>
</evidence>
<proteinExistence type="inferred from homology"/>
<evidence type="ECO:0000256" key="6">
    <source>
        <dbReference type="ARBA" id="ARBA00022741"/>
    </source>
</evidence>
<evidence type="ECO:0000259" key="11">
    <source>
        <dbReference type="SMART" id="SM00471"/>
    </source>
</evidence>
<gene>
    <name evidence="12" type="ORF">HYV66_02160</name>
</gene>
<keyword evidence="5" id="KW-0479">Metal-binding</keyword>
<dbReference type="SUPFAM" id="SSF81301">
    <property type="entry name" value="Nucleotidyltransferase"/>
    <property type="match status" value="1"/>
</dbReference>
<dbReference type="InterPro" id="IPR003607">
    <property type="entry name" value="HD/PDEase_dom"/>
</dbReference>
<keyword evidence="4" id="KW-0548">Nucleotidyltransferase</keyword>
<dbReference type="Gene3D" id="3.30.460.10">
    <property type="entry name" value="Beta Polymerase, domain 2"/>
    <property type="match status" value="1"/>
</dbReference>
<dbReference type="CDD" id="cd00077">
    <property type="entry name" value="HDc"/>
    <property type="match status" value="1"/>
</dbReference>
<dbReference type="SMART" id="SM00471">
    <property type="entry name" value="HDc"/>
    <property type="match status" value="1"/>
</dbReference>
<name>A0A931YDS9_9BACT</name>
<dbReference type="Pfam" id="PF12627">
    <property type="entry name" value="PolyA_pol_RNAbd"/>
    <property type="match status" value="1"/>
</dbReference>
<keyword evidence="2 9" id="KW-0808">Transferase</keyword>
<dbReference type="Gene3D" id="1.10.246.80">
    <property type="match status" value="1"/>
</dbReference>
<keyword evidence="7" id="KW-0460">Magnesium</keyword>
<dbReference type="GO" id="GO:0008033">
    <property type="term" value="P:tRNA processing"/>
    <property type="evidence" value="ECO:0007669"/>
    <property type="project" value="UniProtKB-KW"/>
</dbReference>
<comment type="similarity">
    <text evidence="9">Belongs to the tRNA nucleotidyltransferase/poly(A) polymerase family.</text>
</comment>
<dbReference type="InterPro" id="IPR032810">
    <property type="entry name" value="CCA-adding_enz_C"/>
</dbReference>
<dbReference type="Gene3D" id="1.10.3090.10">
    <property type="entry name" value="cca-adding enzyme, domain 2"/>
    <property type="match status" value="1"/>
</dbReference>
<evidence type="ECO:0000256" key="1">
    <source>
        <dbReference type="ARBA" id="ARBA00001946"/>
    </source>
</evidence>
<evidence type="ECO:0000256" key="5">
    <source>
        <dbReference type="ARBA" id="ARBA00022723"/>
    </source>
</evidence>
<dbReference type="GO" id="GO:0000166">
    <property type="term" value="F:nucleotide binding"/>
    <property type="evidence" value="ECO:0007669"/>
    <property type="project" value="UniProtKB-KW"/>
</dbReference>
<evidence type="ECO:0000313" key="12">
    <source>
        <dbReference type="EMBL" id="MBI2466014.1"/>
    </source>
</evidence>
<dbReference type="PANTHER" id="PTHR46173">
    <property type="entry name" value="CCA TRNA NUCLEOTIDYLTRANSFERASE 1, MITOCHONDRIAL"/>
    <property type="match status" value="1"/>
</dbReference>
<dbReference type="InterPro" id="IPR032828">
    <property type="entry name" value="PolyA_RNA-bd"/>
</dbReference>
<evidence type="ECO:0000256" key="9">
    <source>
        <dbReference type="RuleBase" id="RU003953"/>
    </source>
</evidence>
<dbReference type="InterPro" id="IPR002646">
    <property type="entry name" value="PolA_pol_head_dom"/>
</dbReference>